<evidence type="ECO:0000256" key="1">
    <source>
        <dbReference type="ARBA" id="ARBA00004141"/>
    </source>
</evidence>
<dbReference type="GO" id="GO:0016020">
    <property type="term" value="C:membrane"/>
    <property type="evidence" value="ECO:0007669"/>
    <property type="project" value="UniProtKB-SubCell"/>
</dbReference>
<dbReference type="AlphaFoldDB" id="A0ABD2HXQ1"/>
<feature type="domain" description="Potassium channel" evidence="10">
    <location>
        <begin position="22"/>
        <end position="73"/>
    </location>
</feature>
<evidence type="ECO:0000313" key="11">
    <source>
        <dbReference type="EMBL" id="KAL3073114.1"/>
    </source>
</evidence>
<keyword evidence="2" id="KW-0813">Transport</keyword>
<evidence type="ECO:0000259" key="10">
    <source>
        <dbReference type="Pfam" id="PF07885"/>
    </source>
</evidence>
<feature type="transmembrane region" description="Helical" evidence="9">
    <location>
        <begin position="190"/>
        <end position="210"/>
    </location>
</feature>
<keyword evidence="7" id="KW-0407">Ion channel</keyword>
<evidence type="ECO:0000256" key="5">
    <source>
        <dbReference type="ARBA" id="ARBA00023065"/>
    </source>
</evidence>
<dbReference type="EMBL" id="JBICBT010001324">
    <property type="protein sequence ID" value="KAL3073114.1"/>
    <property type="molecule type" value="Genomic_DNA"/>
</dbReference>
<keyword evidence="6 9" id="KW-0472">Membrane</keyword>
<comment type="caution">
    <text evidence="11">The sequence shown here is derived from an EMBL/GenBank/DDBJ whole genome shotgun (WGS) entry which is preliminary data.</text>
</comment>
<dbReference type="GO" id="GO:0034220">
    <property type="term" value="P:monoatomic ion transmembrane transport"/>
    <property type="evidence" value="ECO:0007669"/>
    <property type="project" value="UniProtKB-KW"/>
</dbReference>
<dbReference type="PANTHER" id="PTHR11003:SF69">
    <property type="entry name" value="POTASSIUM CHANNEL DOMAIN-CONTAINING PROTEIN"/>
    <property type="match status" value="1"/>
</dbReference>
<feature type="compositionally biased region" description="Low complexity" evidence="8">
    <location>
        <begin position="357"/>
        <end position="368"/>
    </location>
</feature>
<keyword evidence="12" id="KW-1185">Reference proteome</keyword>
<dbReference type="SUPFAM" id="SSF81324">
    <property type="entry name" value="Voltage-gated potassium channels"/>
    <property type="match status" value="2"/>
</dbReference>
<keyword evidence="5" id="KW-0406">Ion transport</keyword>
<proteinExistence type="predicted"/>
<dbReference type="PANTHER" id="PTHR11003">
    <property type="entry name" value="POTASSIUM CHANNEL, SUBFAMILY K"/>
    <property type="match status" value="1"/>
</dbReference>
<evidence type="ECO:0000256" key="6">
    <source>
        <dbReference type="ARBA" id="ARBA00023136"/>
    </source>
</evidence>
<gene>
    <name evidence="11" type="ORF">niasHT_035390</name>
</gene>
<accession>A0ABD2HXQ1</accession>
<sequence>MRRSARPGEVPFFSSNRTCPFPSFSFTLIKKLAICYGKIEPETIQARLFTVVWGFFGVPFTVIILTNLGLYMRRFERHIRRHYCQKRQRERFAEGIRRFFRRDEYGGQWNSEETVSINPWFYEDEEAEDADAAKQISPLTMAGVVLAYLALGAILLPLFKGQFDFVNGLFYSYLCFTAIEYGHLIPENAAFIPLVLLYMCVGLAISTIALDIGSNYVKKLYYLGKRATSIAHASFFYGGKHISVRDLLDAVGQAIGISEDALEKVDLDRMVDDAIAVKEGQLGRVPQNYVFLEGIWPPELIPLFQREGQFPEWVDADELRHSIRTTGSSVFNNNLAMEVPALSLSTFADGRLHRSLHSTSSTSGSLHRPQIKQKDRNNNESTKLL</sequence>
<dbReference type="Proteomes" id="UP001620626">
    <property type="component" value="Unassembled WGS sequence"/>
</dbReference>
<organism evidence="11 12">
    <name type="scientific">Heterodera trifolii</name>
    <dbReference type="NCBI Taxonomy" id="157864"/>
    <lineage>
        <taxon>Eukaryota</taxon>
        <taxon>Metazoa</taxon>
        <taxon>Ecdysozoa</taxon>
        <taxon>Nematoda</taxon>
        <taxon>Chromadorea</taxon>
        <taxon>Rhabditida</taxon>
        <taxon>Tylenchina</taxon>
        <taxon>Tylenchomorpha</taxon>
        <taxon>Tylenchoidea</taxon>
        <taxon>Heteroderidae</taxon>
        <taxon>Heteroderinae</taxon>
        <taxon>Heterodera</taxon>
    </lineage>
</organism>
<evidence type="ECO:0000313" key="12">
    <source>
        <dbReference type="Proteomes" id="UP001620626"/>
    </source>
</evidence>
<name>A0ABD2HXQ1_9BILA</name>
<keyword evidence="4 9" id="KW-1133">Transmembrane helix</keyword>
<evidence type="ECO:0000256" key="7">
    <source>
        <dbReference type="ARBA" id="ARBA00023303"/>
    </source>
</evidence>
<dbReference type="Gene3D" id="1.10.287.70">
    <property type="match status" value="1"/>
</dbReference>
<dbReference type="InterPro" id="IPR003280">
    <property type="entry name" value="2pore_dom_K_chnl"/>
</dbReference>
<dbReference type="Pfam" id="PF07885">
    <property type="entry name" value="Ion_trans_2"/>
    <property type="match status" value="2"/>
</dbReference>
<comment type="subcellular location">
    <subcellularLocation>
        <location evidence="1">Membrane</location>
        <topology evidence="1">Multi-pass membrane protein</topology>
    </subcellularLocation>
</comment>
<reference evidence="11 12" key="1">
    <citation type="submission" date="2024-10" db="EMBL/GenBank/DDBJ databases">
        <authorList>
            <person name="Kim D."/>
        </authorList>
    </citation>
    <scope>NUCLEOTIDE SEQUENCE [LARGE SCALE GENOMIC DNA]</scope>
    <source>
        <strain evidence="11">BH-2024</strain>
    </source>
</reference>
<feature type="region of interest" description="Disordered" evidence="8">
    <location>
        <begin position="355"/>
        <end position="385"/>
    </location>
</feature>
<evidence type="ECO:0000256" key="9">
    <source>
        <dbReference type="SAM" id="Phobius"/>
    </source>
</evidence>
<evidence type="ECO:0000256" key="3">
    <source>
        <dbReference type="ARBA" id="ARBA00022692"/>
    </source>
</evidence>
<dbReference type="InterPro" id="IPR013099">
    <property type="entry name" value="K_chnl_dom"/>
</dbReference>
<evidence type="ECO:0000256" key="8">
    <source>
        <dbReference type="SAM" id="MobiDB-lite"/>
    </source>
</evidence>
<evidence type="ECO:0000256" key="4">
    <source>
        <dbReference type="ARBA" id="ARBA00022989"/>
    </source>
</evidence>
<keyword evidence="3 9" id="KW-0812">Transmembrane</keyword>
<feature type="transmembrane region" description="Helical" evidence="9">
    <location>
        <begin position="51"/>
        <end position="71"/>
    </location>
</feature>
<evidence type="ECO:0000256" key="2">
    <source>
        <dbReference type="ARBA" id="ARBA00022448"/>
    </source>
</evidence>
<protein>
    <recommendedName>
        <fullName evidence="10">Potassium channel domain-containing protein</fullName>
    </recommendedName>
</protein>
<feature type="transmembrane region" description="Helical" evidence="9">
    <location>
        <begin position="139"/>
        <end position="159"/>
    </location>
</feature>
<feature type="domain" description="Potassium channel" evidence="10">
    <location>
        <begin position="144"/>
        <end position="217"/>
    </location>
</feature>